<comment type="pathway">
    <text evidence="3">tRNA modification.</text>
</comment>
<comment type="function">
    <text evidence="3">Sulfur carrier protein involved in sulfur trafficking in the cell. Part of a sulfur-relay system required for 2-thiolation during synthesis of 2-thiouridine of the modified wobble base 5-methylaminomethyl-2-thiouridine (mnm(5)s(2)U) in tRNA. Interacts with IscS and stimulates its cysteine desulfurase activity. Accepts an activated sulfur from IscS, which is then transferred to TusD, and thus determines the direction of sulfur flow from IscS to 2-thiouridine formation. Also appears to be involved in sulfur transfer for the biosynthesis of molybdopterin.</text>
</comment>
<dbReference type="NCBIfam" id="NF001423">
    <property type="entry name" value="PRK00299.1"/>
    <property type="match status" value="1"/>
</dbReference>
<feature type="domain" description="UPF0033" evidence="4">
    <location>
        <begin position="10"/>
        <end position="79"/>
    </location>
</feature>
<dbReference type="CDD" id="cd03423">
    <property type="entry name" value="SirA"/>
    <property type="match status" value="1"/>
</dbReference>
<organism evidence="5">
    <name type="scientific">Arsenophonus endosymbiont of Trialeurodes vaporariorum</name>
    <dbReference type="NCBI Taxonomy" id="235567"/>
    <lineage>
        <taxon>Bacteria</taxon>
        <taxon>Pseudomonadati</taxon>
        <taxon>Pseudomonadota</taxon>
        <taxon>Gammaproteobacteria</taxon>
        <taxon>Enterobacterales</taxon>
        <taxon>Morganellaceae</taxon>
        <taxon>Arsenophonus</taxon>
    </lineage>
</organism>
<dbReference type="PANTHER" id="PTHR33279">
    <property type="entry name" value="SULFUR CARRIER PROTEIN YEDF-RELATED"/>
    <property type="match status" value="1"/>
</dbReference>
<keyword evidence="3" id="KW-0819">tRNA processing</keyword>
<gene>
    <name evidence="5" type="primary">tusA_2</name>
    <name evidence="3" type="synonym">tusA</name>
    <name evidence="5" type="ORF">ARTV_1313</name>
</gene>
<dbReference type="GO" id="GO:0016740">
    <property type="term" value="F:transferase activity"/>
    <property type="evidence" value="ECO:0007669"/>
    <property type="project" value="UniProtKB-KW"/>
</dbReference>
<comment type="similarity">
    <text evidence="1 3">Belongs to the sulfur carrier protein TusA family.</text>
</comment>
<keyword evidence="2 3" id="KW-0963">Cytoplasm</keyword>
<evidence type="ECO:0000313" key="5">
    <source>
        <dbReference type="EMBL" id="SSW95453.1"/>
    </source>
</evidence>
<evidence type="ECO:0000256" key="1">
    <source>
        <dbReference type="ARBA" id="ARBA00008984"/>
    </source>
</evidence>
<reference evidence="5" key="1">
    <citation type="submission" date="2018-04" db="EMBL/GenBank/DDBJ databases">
        <authorList>
            <person name="Go L.Y."/>
            <person name="Mitchell J.A."/>
        </authorList>
    </citation>
    <scope>NUCLEOTIDE SEQUENCE</scope>
    <source>
        <strain evidence="5">ARTV</strain>
    </source>
</reference>
<evidence type="ECO:0000259" key="4">
    <source>
        <dbReference type="Pfam" id="PF01206"/>
    </source>
</evidence>
<dbReference type="InterPro" id="IPR022931">
    <property type="entry name" value="Sulphur_carrier_TusA"/>
</dbReference>
<dbReference type="EMBL" id="UFQR01000004">
    <property type="protein sequence ID" value="SSW95453.1"/>
    <property type="molecule type" value="Genomic_DNA"/>
</dbReference>
<dbReference type="InterPro" id="IPR036868">
    <property type="entry name" value="TusA-like_sf"/>
</dbReference>
<name>A0A3B0LZQ1_9GAMM</name>
<dbReference type="GO" id="GO:0097163">
    <property type="term" value="F:sulfur carrier activity"/>
    <property type="evidence" value="ECO:0007669"/>
    <property type="project" value="UniProtKB-UniRule"/>
</dbReference>
<keyword evidence="5" id="KW-0808">Transferase</keyword>
<dbReference type="AlphaFoldDB" id="A0A3B0LZQ1"/>
<comment type="subcellular location">
    <subcellularLocation>
        <location evidence="3">Cytoplasm</location>
    </subcellularLocation>
</comment>
<dbReference type="GO" id="GO:0005737">
    <property type="term" value="C:cytoplasm"/>
    <property type="evidence" value="ECO:0007669"/>
    <property type="project" value="UniProtKB-SubCell"/>
</dbReference>
<sequence length="82" mass="9688">MPDIFTNPNRTLDTQGLRCPEPVMMIRKMVRQMVESETLLIIADDPATIRDIPAFCRFMEHQLLAEEIKQPPYRYLIRKKVN</sequence>
<accession>A0A3B0LZQ1</accession>
<dbReference type="InterPro" id="IPR001455">
    <property type="entry name" value="TusA-like"/>
</dbReference>
<dbReference type="Pfam" id="PF01206">
    <property type="entry name" value="TusA"/>
    <property type="match status" value="1"/>
</dbReference>
<dbReference type="Gene3D" id="3.30.110.40">
    <property type="entry name" value="TusA-like domain"/>
    <property type="match status" value="1"/>
</dbReference>
<evidence type="ECO:0000256" key="2">
    <source>
        <dbReference type="ARBA" id="ARBA00022490"/>
    </source>
</evidence>
<comment type="subunit">
    <text evidence="3">Interacts with IscS.</text>
</comment>
<dbReference type="SUPFAM" id="SSF64307">
    <property type="entry name" value="SirA-like"/>
    <property type="match status" value="1"/>
</dbReference>
<dbReference type="HAMAP" id="MF_00413">
    <property type="entry name" value="Thiourid_synth_A"/>
    <property type="match status" value="1"/>
</dbReference>
<dbReference type="GO" id="GO:0002143">
    <property type="term" value="P:tRNA wobble position uridine thiolation"/>
    <property type="evidence" value="ECO:0007669"/>
    <property type="project" value="InterPro"/>
</dbReference>
<feature type="active site" description="Cysteine persulfide intermediate" evidence="3">
    <location>
        <position position="19"/>
    </location>
</feature>
<evidence type="ECO:0000256" key="3">
    <source>
        <dbReference type="HAMAP-Rule" id="MF_00413"/>
    </source>
</evidence>
<protein>
    <recommendedName>
        <fullName evidence="3">Sulfur carrier protein TusA</fullName>
    </recommendedName>
    <alternativeName>
        <fullName evidence="3">Sulfur mediator TusA</fullName>
    </alternativeName>
    <alternativeName>
        <fullName evidence="3">Sulfur transfer protein TusA</fullName>
    </alternativeName>
    <alternativeName>
        <fullName evidence="3">tRNA 2-thiouridine synthesizing protein A</fullName>
    </alternativeName>
</protein>
<dbReference type="PANTHER" id="PTHR33279:SF2">
    <property type="entry name" value="SULFUR CARRIER PROTEIN TUSA"/>
    <property type="match status" value="1"/>
</dbReference>
<proteinExistence type="inferred from homology"/>